<gene>
    <name evidence="2" type="ORF">ECPE_LOCUS13757</name>
</gene>
<feature type="coiled-coil region" evidence="1">
    <location>
        <begin position="34"/>
        <end position="76"/>
    </location>
</feature>
<accession>A0A183B3H2</accession>
<reference evidence="4" key="1">
    <citation type="submission" date="2016-06" db="UniProtKB">
        <authorList>
            <consortium name="WormBaseParasite"/>
        </authorList>
    </citation>
    <scope>IDENTIFICATION</scope>
</reference>
<evidence type="ECO:0000313" key="3">
    <source>
        <dbReference type="Proteomes" id="UP000272942"/>
    </source>
</evidence>
<protein>
    <submittedName>
        <fullName evidence="2 4">Uncharacterized protein</fullName>
    </submittedName>
</protein>
<evidence type="ECO:0000313" key="4">
    <source>
        <dbReference type="WBParaSite" id="ECPE_0001379701-mRNA-1"/>
    </source>
</evidence>
<reference evidence="2 3" key="2">
    <citation type="submission" date="2018-11" db="EMBL/GenBank/DDBJ databases">
        <authorList>
            <consortium name="Pathogen Informatics"/>
        </authorList>
    </citation>
    <scope>NUCLEOTIDE SEQUENCE [LARGE SCALE GENOMIC DNA]</scope>
    <source>
        <strain evidence="2 3">Egypt</strain>
    </source>
</reference>
<keyword evidence="3" id="KW-1185">Reference proteome</keyword>
<sequence>MDYEKMSEDLGGEDAAAILPSGKSSPVTLLTCGNVDVRSNYDALELESAQLELEGAEAMKRAVNAKRRAAAALRADRLARVAEEVDDVPVDDEIRVKLPFAEEKVTIIIIIIIITDAEVSLG</sequence>
<keyword evidence="1" id="KW-0175">Coiled coil</keyword>
<evidence type="ECO:0000313" key="2">
    <source>
        <dbReference type="EMBL" id="VDP91029.1"/>
    </source>
</evidence>
<evidence type="ECO:0000256" key="1">
    <source>
        <dbReference type="SAM" id="Coils"/>
    </source>
</evidence>
<name>A0A183B3H2_9TREM</name>
<dbReference type="Proteomes" id="UP000272942">
    <property type="component" value="Unassembled WGS sequence"/>
</dbReference>
<dbReference type="WBParaSite" id="ECPE_0001379701-mRNA-1">
    <property type="protein sequence ID" value="ECPE_0001379701-mRNA-1"/>
    <property type="gene ID" value="ECPE_0001379701"/>
</dbReference>
<organism evidence="4">
    <name type="scientific">Echinostoma caproni</name>
    <dbReference type="NCBI Taxonomy" id="27848"/>
    <lineage>
        <taxon>Eukaryota</taxon>
        <taxon>Metazoa</taxon>
        <taxon>Spiralia</taxon>
        <taxon>Lophotrochozoa</taxon>
        <taxon>Platyhelminthes</taxon>
        <taxon>Trematoda</taxon>
        <taxon>Digenea</taxon>
        <taxon>Plagiorchiida</taxon>
        <taxon>Echinostomata</taxon>
        <taxon>Echinostomatoidea</taxon>
        <taxon>Echinostomatidae</taxon>
        <taxon>Echinostoma</taxon>
    </lineage>
</organism>
<dbReference type="AlphaFoldDB" id="A0A183B3H2"/>
<proteinExistence type="predicted"/>
<dbReference type="EMBL" id="UZAN01055875">
    <property type="protein sequence ID" value="VDP91029.1"/>
    <property type="molecule type" value="Genomic_DNA"/>
</dbReference>